<dbReference type="EMBL" id="WWEN01000005">
    <property type="protein sequence ID" value="MYM56108.1"/>
    <property type="molecule type" value="Genomic_DNA"/>
</dbReference>
<accession>A0A6L8LJA1</accession>
<keyword evidence="2" id="KW-1185">Reference proteome</keyword>
<comment type="caution">
    <text evidence="1">The sequence shown here is derived from an EMBL/GenBank/DDBJ whole genome shotgun (WGS) entry which is preliminary data.</text>
</comment>
<dbReference type="RefSeq" id="WP_160973911.1">
    <property type="nucleotide sequence ID" value="NZ_WWEN01000005.1"/>
</dbReference>
<evidence type="ECO:0000313" key="1">
    <source>
        <dbReference type="EMBL" id="MYM56108.1"/>
    </source>
</evidence>
<gene>
    <name evidence="1" type="ORF">GR167_12395</name>
</gene>
<reference evidence="1 2" key="1">
    <citation type="submission" date="2020-01" db="EMBL/GenBank/DDBJ databases">
        <authorList>
            <person name="Chen S."/>
        </authorList>
    </citation>
    <scope>NUCLEOTIDE SEQUENCE [LARGE SCALE GENOMIC DNA]</scope>
    <source>
        <strain evidence="1 2">GS-10</strain>
    </source>
</reference>
<dbReference type="AlphaFoldDB" id="A0A6L8LJA1"/>
<sequence>MIAYDIEFVRLPQGRVAAISARWVRGAALGAGVFFSGEKAPVAFLLQGPDGVSCWNADGGRISEEAVERLYPGALAEFRDGLGEG</sequence>
<evidence type="ECO:0000313" key="2">
    <source>
        <dbReference type="Proteomes" id="UP000479043"/>
    </source>
</evidence>
<proteinExistence type="predicted"/>
<protein>
    <submittedName>
        <fullName evidence="1">Uncharacterized protein</fullName>
    </submittedName>
</protein>
<organism evidence="1 2">
    <name type="scientific">Thalassovita mangrovi</name>
    <dbReference type="NCBI Taxonomy" id="2692236"/>
    <lineage>
        <taxon>Bacteria</taxon>
        <taxon>Pseudomonadati</taxon>
        <taxon>Pseudomonadota</taxon>
        <taxon>Alphaproteobacteria</taxon>
        <taxon>Rhodobacterales</taxon>
        <taxon>Roseobacteraceae</taxon>
        <taxon>Thalassovita</taxon>
    </lineage>
</organism>
<dbReference type="Proteomes" id="UP000479043">
    <property type="component" value="Unassembled WGS sequence"/>
</dbReference>
<name>A0A6L8LJA1_9RHOB</name>